<name>A0A3N6QCH4_9CYAN</name>
<keyword evidence="4" id="KW-0648">Protein biosynthesis</keyword>
<dbReference type="GO" id="GO:0003746">
    <property type="term" value="F:translation elongation factor activity"/>
    <property type="evidence" value="ECO:0007669"/>
    <property type="project" value="UniProtKB-KW"/>
</dbReference>
<dbReference type="AlphaFoldDB" id="A0A3N6QCH4"/>
<feature type="domain" description="DUF7226" evidence="3">
    <location>
        <begin position="285"/>
        <end position="418"/>
    </location>
</feature>
<feature type="domain" description="DUF6996" evidence="1">
    <location>
        <begin position="5"/>
        <end position="73"/>
    </location>
</feature>
<keyword evidence="5" id="KW-1185">Reference proteome</keyword>
<feature type="domain" description="DUF6997" evidence="2">
    <location>
        <begin position="74"/>
        <end position="248"/>
    </location>
</feature>
<keyword evidence="4" id="KW-0251">Elongation factor</keyword>
<evidence type="ECO:0000313" key="4">
    <source>
        <dbReference type="EMBL" id="RQH36654.1"/>
    </source>
</evidence>
<organism evidence="4 5">
    <name type="scientific">Okeania hirsuta</name>
    <dbReference type="NCBI Taxonomy" id="1458930"/>
    <lineage>
        <taxon>Bacteria</taxon>
        <taxon>Bacillati</taxon>
        <taxon>Cyanobacteriota</taxon>
        <taxon>Cyanophyceae</taxon>
        <taxon>Oscillatoriophycideae</taxon>
        <taxon>Oscillatoriales</taxon>
        <taxon>Microcoleaceae</taxon>
        <taxon>Okeania</taxon>
    </lineage>
</organism>
<proteinExistence type="predicted"/>
<gene>
    <name evidence="4" type="ORF">D5R40_19160</name>
</gene>
<sequence>MTKNDVAWKKLFEKYQILEEVNKNGLFKIEASQINQERESRLMAKFDHVVNLPEIFKENCLSILPISRSQYIIGHFNIHLPVKYNSKFESIPWQFPREIETIDYTNLYSESSALLCVFNIGIIDDLVNSKTKFTVSGRMSTGTFDFYIKNSINNQSYSINVANSQCEIDAGFETDDRLILIEAKNYKVEDFLIRQLYYPYRLWSKKISKRVVPVLMTYSNDIFSFFIYEFVDISDYNSITLVENKNYVIASEKIQISDIEFLLDQIKIIPEPPKIPFPQANKFERLIDLISLLLENDLTSDEITENYQFDERQTYYYTSAGKYLELITKQEKTFTLTNQAKDIFCQRHKLKYLKLIEKILEHEVFNQAFKLSLEIAHIPSKKQIIQLLSENHLKIGDKTRERRASTVKSWIDWIWSQID</sequence>
<dbReference type="Pfam" id="PF22515">
    <property type="entry name" value="DUF6996"/>
    <property type="match status" value="1"/>
</dbReference>
<dbReference type="InterPro" id="IPR055650">
    <property type="entry name" value="DUF7226"/>
</dbReference>
<evidence type="ECO:0000313" key="5">
    <source>
        <dbReference type="Proteomes" id="UP000269154"/>
    </source>
</evidence>
<accession>A0A3N6QCH4</accession>
<comment type="caution">
    <text evidence="4">The sequence shown here is derived from an EMBL/GenBank/DDBJ whole genome shotgun (WGS) entry which is preliminary data.</text>
</comment>
<dbReference type="InterPro" id="IPR054265">
    <property type="entry name" value="DUF6996"/>
</dbReference>
<evidence type="ECO:0000259" key="3">
    <source>
        <dbReference type="Pfam" id="PF23871"/>
    </source>
</evidence>
<evidence type="ECO:0000259" key="2">
    <source>
        <dbReference type="Pfam" id="PF22518"/>
    </source>
</evidence>
<dbReference type="InterPro" id="IPR054266">
    <property type="entry name" value="DUF6997"/>
</dbReference>
<dbReference type="EMBL" id="RCBY01000116">
    <property type="protein sequence ID" value="RQH36654.1"/>
    <property type="molecule type" value="Genomic_DNA"/>
</dbReference>
<protein>
    <submittedName>
        <fullName evidence="4">Translation elongation factor</fullName>
    </submittedName>
</protein>
<dbReference type="OrthoDB" id="9774819at2"/>
<evidence type="ECO:0000259" key="1">
    <source>
        <dbReference type="Pfam" id="PF22515"/>
    </source>
</evidence>
<dbReference type="Pfam" id="PF23871">
    <property type="entry name" value="DUF7226"/>
    <property type="match status" value="1"/>
</dbReference>
<dbReference type="Pfam" id="PF22518">
    <property type="entry name" value="DUF6997"/>
    <property type="match status" value="1"/>
</dbReference>
<dbReference type="Proteomes" id="UP000269154">
    <property type="component" value="Unassembled WGS sequence"/>
</dbReference>
<reference evidence="4 5" key="1">
    <citation type="journal article" date="2018" name="ACS Chem. Biol.">
        <title>Ketoreductase domain dysfunction expands chemodiversity: malyngamide biosynthesis in the cyanobacterium Okeania hirsuta.</title>
        <authorList>
            <person name="Moss N.A."/>
            <person name="Leao T."/>
            <person name="Rankin M."/>
            <person name="McCullough T.M."/>
            <person name="Qu P."/>
            <person name="Korobeynikov A."/>
            <person name="Smith J.L."/>
            <person name="Gerwick L."/>
            <person name="Gerwick W.H."/>
        </authorList>
    </citation>
    <scope>NUCLEOTIDE SEQUENCE [LARGE SCALE GENOMIC DNA]</scope>
    <source>
        <strain evidence="4 5">PAB10Feb10-1</strain>
    </source>
</reference>
<dbReference type="RefSeq" id="WP_124146712.1">
    <property type="nucleotide sequence ID" value="NZ_CAWOKI010000189.1"/>
</dbReference>